<accession>A0A7T2GIA5</accession>
<dbReference type="SMART" id="SM00702">
    <property type="entry name" value="P4Hc"/>
    <property type="match status" value="1"/>
</dbReference>
<gene>
    <name evidence="8" type="ORF">IC614_08600</name>
</gene>
<evidence type="ECO:0000256" key="4">
    <source>
        <dbReference type="ARBA" id="ARBA00022964"/>
    </source>
</evidence>
<dbReference type="GO" id="GO:0051213">
    <property type="term" value="F:dioxygenase activity"/>
    <property type="evidence" value="ECO:0007669"/>
    <property type="project" value="UniProtKB-KW"/>
</dbReference>
<dbReference type="PANTHER" id="PTHR10869:SF246">
    <property type="entry name" value="TRANSMEMBRANE PROLYL 4-HYDROXYLASE"/>
    <property type="match status" value="1"/>
</dbReference>
<dbReference type="KEGG" id="sflv:IC614_08600"/>
<dbReference type="InterPro" id="IPR006620">
    <property type="entry name" value="Pro_4_hyd_alph"/>
</dbReference>
<evidence type="ECO:0000256" key="6">
    <source>
        <dbReference type="ARBA" id="ARBA00023004"/>
    </source>
</evidence>
<evidence type="ECO:0000256" key="5">
    <source>
        <dbReference type="ARBA" id="ARBA00023002"/>
    </source>
</evidence>
<dbReference type="InterPro" id="IPR045054">
    <property type="entry name" value="P4HA-like"/>
</dbReference>
<feature type="domain" description="Fe2OG dioxygenase" evidence="7">
    <location>
        <begin position="99"/>
        <end position="208"/>
    </location>
</feature>
<keyword evidence="3" id="KW-0847">Vitamin C</keyword>
<evidence type="ECO:0000259" key="7">
    <source>
        <dbReference type="PROSITE" id="PS51471"/>
    </source>
</evidence>
<keyword evidence="6" id="KW-0408">Iron</keyword>
<dbReference type="GO" id="GO:0031418">
    <property type="term" value="F:L-ascorbic acid binding"/>
    <property type="evidence" value="ECO:0007669"/>
    <property type="project" value="UniProtKB-KW"/>
</dbReference>
<organism evidence="8 9">
    <name type="scientific">Allosphingosinicella flava</name>
    <dbReference type="NCBI Taxonomy" id="2771430"/>
    <lineage>
        <taxon>Bacteria</taxon>
        <taxon>Pseudomonadati</taxon>
        <taxon>Pseudomonadota</taxon>
        <taxon>Alphaproteobacteria</taxon>
        <taxon>Sphingomonadales</taxon>
        <taxon>Sphingomonadaceae</taxon>
        <taxon>Allosphingosinicella</taxon>
    </lineage>
</organism>
<name>A0A7T2GIA5_9SPHN</name>
<dbReference type="Gene3D" id="2.60.120.620">
    <property type="entry name" value="q2cbj1_9rhob like domain"/>
    <property type="match status" value="1"/>
</dbReference>
<dbReference type="InterPro" id="IPR005123">
    <property type="entry name" value="Oxoglu/Fe-dep_dioxygenase_dom"/>
</dbReference>
<dbReference type="Proteomes" id="UP000594873">
    <property type="component" value="Chromosome"/>
</dbReference>
<evidence type="ECO:0000256" key="3">
    <source>
        <dbReference type="ARBA" id="ARBA00022896"/>
    </source>
</evidence>
<protein>
    <submittedName>
        <fullName evidence="8">2OG-Fe(II) oxygenase</fullName>
    </submittedName>
</protein>
<dbReference type="InterPro" id="IPR044862">
    <property type="entry name" value="Pro_4_hyd_alph_FE2OG_OXY"/>
</dbReference>
<evidence type="ECO:0000313" key="9">
    <source>
        <dbReference type="Proteomes" id="UP000594873"/>
    </source>
</evidence>
<dbReference type="GO" id="GO:0016705">
    <property type="term" value="F:oxidoreductase activity, acting on paired donors, with incorporation or reduction of molecular oxygen"/>
    <property type="evidence" value="ECO:0007669"/>
    <property type="project" value="InterPro"/>
</dbReference>
<dbReference type="GO" id="GO:0005506">
    <property type="term" value="F:iron ion binding"/>
    <property type="evidence" value="ECO:0007669"/>
    <property type="project" value="InterPro"/>
</dbReference>
<dbReference type="RefSeq" id="WP_200970933.1">
    <property type="nucleotide sequence ID" value="NZ_CP065592.1"/>
</dbReference>
<keyword evidence="2" id="KW-0479">Metal-binding</keyword>
<evidence type="ECO:0000313" key="8">
    <source>
        <dbReference type="EMBL" id="QPQ54406.1"/>
    </source>
</evidence>
<keyword evidence="5" id="KW-0560">Oxidoreductase</keyword>
<dbReference type="PROSITE" id="PS51471">
    <property type="entry name" value="FE2OG_OXY"/>
    <property type="match status" value="1"/>
</dbReference>
<sequence>MYKAEIGRIVSDRLSHTANVVKVPSPQLDLFVARNFLDESECAMLIKMIDAVRQPSGVLGPNVDPDYRTSESGNLNPWDPFVQKIERKIADLMPIHPSHGETIQGQRYAVGQQFKPHHDFFYTDQPYWPDQEKSGGQRTWTVMMFLNEPEAGGQTAFPEAGVKITPKTGNLLAWNNLTAQGYPNSYSLHTGMPVEKGVKYVITKWFRERPWGGGATGMM</sequence>
<dbReference type="AlphaFoldDB" id="A0A7T2GIA5"/>
<dbReference type="Pfam" id="PF13640">
    <property type="entry name" value="2OG-FeII_Oxy_3"/>
    <property type="match status" value="1"/>
</dbReference>
<reference evidence="8 9" key="1">
    <citation type="submission" date="2020-11" db="EMBL/GenBank/DDBJ databases">
        <title>Genome seq and assembly of Sphingosinicella sp.</title>
        <authorList>
            <person name="Chhetri G."/>
        </authorList>
    </citation>
    <scope>NUCLEOTIDE SEQUENCE [LARGE SCALE GENOMIC DNA]</scope>
    <source>
        <strain evidence="8 9">UDD2</strain>
    </source>
</reference>
<dbReference type="PANTHER" id="PTHR10869">
    <property type="entry name" value="PROLYL 4-HYDROXYLASE ALPHA SUBUNIT"/>
    <property type="match status" value="1"/>
</dbReference>
<evidence type="ECO:0000256" key="2">
    <source>
        <dbReference type="ARBA" id="ARBA00022723"/>
    </source>
</evidence>
<evidence type="ECO:0000256" key="1">
    <source>
        <dbReference type="ARBA" id="ARBA00001961"/>
    </source>
</evidence>
<keyword evidence="9" id="KW-1185">Reference proteome</keyword>
<dbReference type="EMBL" id="CP065592">
    <property type="protein sequence ID" value="QPQ54406.1"/>
    <property type="molecule type" value="Genomic_DNA"/>
</dbReference>
<proteinExistence type="predicted"/>
<keyword evidence="4" id="KW-0223">Dioxygenase</keyword>
<comment type="cofactor">
    <cofactor evidence="1">
        <name>L-ascorbate</name>
        <dbReference type="ChEBI" id="CHEBI:38290"/>
    </cofactor>
</comment>